<reference evidence="1 2" key="1">
    <citation type="journal article" date="2019" name="Int. J. Syst. Evol. Microbiol.">
        <title>The Global Catalogue of Microorganisms (GCM) 10K type strain sequencing project: providing services to taxonomists for standard genome sequencing and annotation.</title>
        <authorList>
            <consortium name="The Broad Institute Genomics Platform"/>
            <consortium name="The Broad Institute Genome Sequencing Center for Infectious Disease"/>
            <person name="Wu L."/>
            <person name="Ma J."/>
        </authorList>
    </citation>
    <scope>NUCLEOTIDE SEQUENCE [LARGE SCALE GENOMIC DNA]</scope>
    <source>
        <strain evidence="1 2">JCM 16009</strain>
    </source>
</reference>
<proteinExistence type="predicted"/>
<dbReference type="RefSeq" id="WP_344425640.1">
    <property type="nucleotide sequence ID" value="NZ_BAAAQK010000026.1"/>
</dbReference>
<organism evidence="1 2">
    <name type="scientific">Pseudonocardia ailaonensis</name>
    <dbReference type="NCBI Taxonomy" id="367279"/>
    <lineage>
        <taxon>Bacteria</taxon>
        <taxon>Bacillati</taxon>
        <taxon>Actinomycetota</taxon>
        <taxon>Actinomycetes</taxon>
        <taxon>Pseudonocardiales</taxon>
        <taxon>Pseudonocardiaceae</taxon>
        <taxon>Pseudonocardia</taxon>
    </lineage>
</organism>
<comment type="caution">
    <text evidence="1">The sequence shown here is derived from an EMBL/GenBank/DDBJ whole genome shotgun (WGS) entry which is preliminary data.</text>
</comment>
<dbReference type="Proteomes" id="UP001500449">
    <property type="component" value="Unassembled WGS sequence"/>
</dbReference>
<sequence length="60" mass="6682">MEIVVDLVEREGRLEGTVRRATSDEANPFSGRLELLARLEELAEEPTGQRLLPGDQPGQH</sequence>
<protein>
    <submittedName>
        <fullName evidence="1">Uncharacterized protein</fullName>
    </submittedName>
</protein>
<keyword evidence="2" id="KW-1185">Reference proteome</keyword>
<accession>A0ABN2NQ10</accession>
<name>A0ABN2NQ10_9PSEU</name>
<dbReference type="EMBL" id="BAAAQK010000026">
    <property type="protein sequence ID" value="GAA1873761.1"/>
    <property type="molecule type" value="Genomic_DNA"/>
</dbReference>
<evidence type="ECO:0000313" key="1">
    <source>
        <dbReference type="EMBL" id="GAA1873761.1"/>
    </source>
</evidence>
<gene>
    <name evidence="1" type="ORF">GCM10009836_63480</name>
</gene>
<evidence type="ECO:0000313" key="2">
    <source>
        <dbReference type="Proteomes" id="UP001500449"/>
    </source>
</evidence>